<sequence>MEEYRGELLAPAGTMDCLKAAIAAGADAVYLGGQRFGARAFAGNFSREELLEGLSLAHLWNRKIYLTVNTLTKQDELSGLCDWIAPFYEAGLDGVIVQDMGVLEKLRKNFPGMELHASTQMTVTESRSALFLKSLGVCRIVPARELSLEEIRLLKEQTGLAMEVFIHGALCYCYSGQCLFSSFLGGRSGNRGRCAQPCRQPYTVLGQEAGGGRMGGKSQQKPPAYPLSLKDLCVLPFLPELMDAKIDSFKIEGRMKSPEYVAGVTAIYRKYMDLYLTDREHWQIDPEDQELLAKLYVRSETGGGYYHRHNGREMLTLEKPGYLACPQEILERVHGMMEDGKLQKPVSFHAAIRPGEPINLTASCEGISVQKEGTVAQPAQKRPLAEDDVVKQLKKTGGSFYGADDISVELDGDSFVPVSALNELRRETLDALTEKLQDRQKRTYVPEHGREAETAQSEAGESTATAAAMPPLHYADIQRPQPTQCYVSVLQAEQAFAALRTTGTDRLYLSSDLMDDPKTGQLMELVRNVKADRPGFELFVTLPTILRSYSEPYLKRLSGQVKAYDGLVDGFLAGSLGGMCWVTEKYPEKKLSLQHSVYTFNRETRQLYQDCFAPDSYTAPLELNRRELEALPPQNQEMVVYGRVPMMVSAGCVKRSLGACQISHTQKQLSQGVPAAAFSCRLKDRYNVEFPVWVNCRHCMNTIYNSVPISLHQYLAEQKRRGIRAIRLDFTDETAEKTREVLEFFSEGKGTAPAQYTTGHYKKGVQ</sequence>
<protein>
    <submittedName>
        <fullName evidence="3">U32 family peptidase</fullName>
    </submittedName>
</protein>
<evidence type="ECO:0000313" key="3">
    <source>
        <dbReference type="EMBL" id="MCC2168983.1"/>
    </source>
</evidence>
<feature type="compositionally biased region" description="Basic and acidic residues" evidence="1">
    <location>
        <begin position="441"/>
        <end position="453"/>
    </location>
</feature>
<dbReference type="PANTHER" id="PTHR30217">
    <property type="entry name" value="PEPTIDASE U32 FAMILY"/>
    <property type="match status" value="1"/>
</dbReference>
<dbReference type="InterPro" id="IPR001539">
    <property type="entry name" value="Peptidase_U32"/>
</dbReference>
<accession>A0AAE3AZS6</accession>
<feature type="compositionally biased region" description="Low complexity" evidence="1">
    <location>
        <begin position="454"/>
        <end position="464"/>
    </location>
</feature>
<dbReference type="Proteomes" id="UP001199355">
    <property type="component" value="Unassembled WGS sequence"/>
</dbReference>
<evidence type="ECO:0000256" key="1">
    <source>
        <dbReference type="SAM" id="MobiDB-lite"/>
    </source>
</evidence>
<dbReference type="AlphaFoldDB" id="A0AAE3AZS6"/>
<dbReference type="RefSeq" id="WP_308729031.1">
    <property type="nucleotide sequence ID" value="NZ_JAJEQF010000055.1"/>
</dbReference>
<evidence type="ECO:0000259" key="2">
    <source>
        <dbReference type="Pfam" id="PF12392"/>
    </source>
</evidence>
<organism evidence="3 4">
    <name type="scientific">Gallintestinimicrobium propionicum</name>
    <dbReference type="NCBI Taxonomy" id="2981770"/>
    <lineage>
        <taxon>Bacteria</taxon>
        <taxon>Bacillati</taxon>
        <taxon>Bacillota</taxon>
        <taxon>Clostridia</taxon>
        <taxon>Lachnospirales</taxon>
        <taxon>Lachnospiraceae</taxon>
        <taxon>Gallintestinimicrobium</taxon>
    </lineage>
</organism>
<dbReference type="PANTHER" id="PTHR30217:SF10">
    <property type="entry name" value="23S RRNA 5-HYDROXYCYTIDINE C2501 SYNTHASE"/>
    <property type="match status" value="1"/>
</dbReference>
<dbReference type="Pfam" id="PF12392">
    <property type="entry name" value="DUF3656"/>
    <property type="match status" value="1"/>
</dbReference>
<feature type="domain" description="Peptidase U32 collagenase" evidence="2">
    <location>
        <begin position="340"/>
        <end position="436"/>
    </location>
</feature>
<keyword evidence="4" id="KW-1185">Reference proteome</keyword>
<comment type="caution">
    <text evidence="3">The sequence shown here is derived from an EMBL/GenBank/DDBJ whole genome shotgun (WGS) entry which is preliminary data.</text>
</comment>
<evidence type="ECO:0000313" key="4">
    <source>
        <dbReference type="Proteomes" id="UP001199355"/>
    </source>
</evidence>
<proteinExistence type="predicted"/>
<dbReference type="Pfam" id="PF01136">
    <property type="entry name" value="Peptidase_U32"/>
    <property type="match status" value="1"/>
</dbReference>
<dbReference type="EMBL" id="JAJEQF010000055">
    <property type="protein sequence ID" value="MCC2168983.1"/>
    <property type="molecule type" value="Genomic_DNA"/>
</dbReference>
<feature type="region of interest" description="Disordered" evidence="1">
    <location>
        <begin position="441"/>
        <end position="464"/>
    </location>
</feature>
<dbReference type="InterPro" id="IPR051454">
    <property type="entry name" value="RNA/ubiquinone_mod_enzymes"/>
</dbReference>
<dbReference type="InterPro" id="IPR020988">
    <property type="entry name" value="Pept_U32_collagenase"/>
</dbReference>
<gene>
    <name evidence="3" type="ORF">LKD45_15025</name>
</gene>
<name>A0AAE3AZS6_9FIRM</name>
<reference evidence="3 4" key="1">
    <citation type="submission" date="2021-10" db="EMBL/GenBank/DDBJ databases">
        <title>Anaerobic single-cell dispensing facilitates the cultivation of human gut bacteria.</title>
        <authorList>
            <person name="Afrizal A."/>
        </authorList>
    </citation>
    <scope>NUCLEOTIDE SEQUENCE [LARGE SCALE GENOMIC DNA]</scope>
    <source>
        <strain evidence="3 4">CLA-AA-H244</strain>
    </source>
</reference>